<feature type="domain" description="Fungal lipase-type" evidence="1">
    <location>
        <begin position="10"/>
        <end position="78"/>
    </location>
</feature>
<accession>A0ABM9HWI9</accession>
<dbReference type="EMBL" id="OX458333">
    <property type="protein sequence ID" value="CAI8734178.1"/>
    <property type="molecule type" value="Genomic_DNA"/>
</dbReference>
<dbReference type="InterPro" id="IPR002921">
    <property type="entry name" value="Fungal_lipase-type"/>
</dbReference>
<sequence length="219" mass="23987">MQDYLASVASPDATLIFTGHSLGGALSPTLAAWLYGNTQARKNWKNVYVLPTAGATPGNQQVVSFFSEQFPAITDGNQVYDIWNKVLRNTLDIVSHAWLRSDLKKLPTIYSTATTQLEAELQQIVDSVLLVIPPFYTDLPPQFFTGTAPTDTSSTIKEYLEAAAIEHVDAYLELFGLPDEESGAAMRSILAPIAADMKESFVRKFSDAIQRLQANRAAA</sequence>
<dbReference type="RefSeq" id="WP_317963636.1">
    <property type="nucleotide sequence ID" value="NZ_OX458333.1"/>
</dbReference>
<protein>
    <recommendedName>
        <fullName evidence="1">Fungal lipase-type domain-containing protein</fullName>
    </recommendedName>
</protein>
<evidence type="ECO:0000313" key="3">
    <source>
        <dbReference type="Proteomes" id="UP001162030"/>
    </source>
</evidence>
<dbReference type="Gene3D" id="3.40.50.1820">
    <property type="entry name" value="alpha/beta hydrolase"/>
    <property type="match status" value="1"/>
</dbReference>
<evidence type="ECO:0000259" key="1">
    <source>
        <dbReference type="Pfam" id="PF01764"/>
    </source>
</evidence>
<gene>
    <name evidence="2" type="ORF">MSZNOR_0339</name>
</gene>
<organism evidence="2 3">
    <name type="scientific">Methylocaldum szegediense</name>
    <dbReference type="NCBI Taxonomy" id="73780"/>
    <lineage>
        <taxon>Bacteria</taxon>
        <taxon>Pseudomonadati</taxon>
        <taxon>Pseudomonadota</taxon>
        <taxon>Gammaproteobacteria</taxon>
        <taxon>Methylococcales</taxon>
        <taxon>Methylococcaceae</taxon>
        <taxon>Methylocaldum</taxon>
    </lineage>
</organism>
<dbReference type="InterPro" id="IPR029058">
    <property type="entry name" value="AB_hydrolase_fold"/>
</dbReference>
<proteinExistence type="predicted"/>
<evidence type="ECO:0000313" key="2">
    <source>
        <dbReference type="EMBL" id="CAI8734178.1"/>
    </source>
</evidence>
<dbReference type="Pfam" id="PF01764">
    <property type="entry name" value="Lipase_3"/>
    <property type="match status" value="1"/>
</dbReference>
<dbReference type="SUPFAM" id="SSF53474">
    <property type="entry name" value="alpha/beta-Hydrolases"/>
    <property type="match status" value="1"/>
</dbReference>
<name>A0ABM9HWI9_9GAMM</name>
<reference evidence="2 3" key="1">
    <citation type="submission" date="2023-03" db="EMBL/GenBank/DDBJ databases">
        <authorList>
            <person name="Pearce D."/>
        </authorList>
    </citation>
    <scope>NUCLEOTIDE SEQUENCE [LARGE SCALE GENOMIC DNA]</scope>
    <source>
        <strain evidence="2">Msz</strain>
    </source>
</reference>
<keyword evidence="3" id="KW-1185">Reference proteome</keyword>
<dbReference type="Proteomes" id="UP001162030">
    <property type="component" value="Chromosome"/>
</dbReference>